<dbReference type="Pfam" id="PF01336">
    <property type="entry name" value="tRNA_anti-codon"/>
    <property type="match status" value="1"/>
</dbReference>
<dbReference type="EC" id="6.1.1.6" evidence="8"/>
<dbReference type="GO" id="GO:0005829">
    <property type="term" value="C:cytosol"/>
    <property type="evidence" value="ECO:0007669"/>
    <property type="project" value="TreeGrafter"/>
</dbReference>
<dbReference type="InterPro" id="IPR044136">
    <property type="entry name" value="Lys-tRNA-ligase_II_N"/>
</dbReference>
<sequence length="555" mass="61476">MPADNAPSTNKTPAAGAPDLTNPLVARREKLAAIAALGIDPWGQRIDDHTPIAAARAHSGAVVYRFPDGAEVALPSFPDKGPAPEGFDFRAWKAEQNAANGDQKGEVTGPSLRVCGRVVLNRSAGKLVFISLRDMTGDLQLMIGKQQVGDAWAIVEQIDLGDLIACDGTLVRTNTGELTLAAQTVHFLAKSLEPPPEKHHGLVDPEMRQRMRYVDLAYNEGVMPRFLSRSLIVRSIRQSLAERRFVEVEGPTLHSIAGGAAARPFTTHHNALDIDLFLRIALELHLKRLLVGGIERVYEMGRVYRNEGISPRHNPEFTMIELYQAYGDYRSMMDLTEALIIEAIDRLREAGYTPGGDKPYVLPWGDDTIDFTPPFQRRTYDDLFREHAGVDPTDPAAIAEKAKAMGFPLVDETGAPRHPDVLKSEVFEETVEEALRGPIFVIDYPASLCPLTKRKRDNPAVAERFELFINGMELANAYTELNDPDLQEELFRSQLTGMSDEESMAKMDEDFVRALRHGMPPTGGLGIGIDRLVMLLTNSQTIRDVILFPLLRPEK</sequence>
<dbReference type="PANTHER" id="PTHR42918:SF15">
    <property type="entry name" value="LYSINE--TRNA LIGASE, CHLOROPLASTIC_MITOCHONDRIAL"/>
    <property type="match status" value="1"/>
</dbReference>
<reference evidence="12 13" key="1">
    <citation type="submission" date="2019-02" db="EMBL/GenBank/DDBJ databases">
        <title>Deep-cultivation of Planctomycetes and their phenomic and genomic characterization uncovers novel biology.</title>
        <authorList>
            <person name="Wiegand S."/>
            <person name="Jogler M."/>
            <person name="Boedeker C."/>
            <person name="Pinto D."/>
            <person name="Vollmers J."/>
            <person name="Rivas-Marin E."/>
            <person name="Kohn T."/>
            <person name="Peeters S.H."/>
            <person name="Heuer A."/>
            <person name="Rast P."/>
            <person name="Oberbeckmann S."/>
            <person name="Bunk B."/>
            <person name="Jeske O."/>
            <person name="Meyerdierks A."/>
            <person name="Storesund J.E."/>
            <person name="Kallscheuer N."/>
            <person name="Luecker S."/>
            <person name="Lage O.M."/>
            <person name="Pohl T."/>
            <person name="Merkel B.J."/>
            <person name="Hornburger P."/>
            <person name="Mueller R.-W."/>
            <person name="Bruemmer F."/>
            <person name="Labrenz M."/>
            <person name="Spormann A.M."/>
            <person name="Op Den Camp H."/>
            <person name="Overmann J."/>
            <person name="Amann R."/>
            <person name="Jetten M.S.M."/>
            <person name="Mascher T."/>
            <person name="Medema M.H."/>
            <person name="Devos D.P."/>
            <person name="Kaster A.-K."/>
            <person name="Ovreas L."/>
            <person name="Rohde M."/>
            <person name="Galperin M.Y."/>
            <person name="Jogler C."/>
        </authorList>
    </citation>
    <scope>NUCLEOTIDE SEQUENCE [LARGE SCALE GENOMIC DNA]</scope>
    <source>
        <strain evidence="12 13">Pla111</strain>
    </source>
</reference>
<dbReference type="InterPro" id="IPR002313">
    <property type="entry name" value="Lys-tRNA-ligase_II"/>
</dbReference>
<dbReference type="NCBIfam" id="TIGR00499">
    <property type="entry name" value="lysS_bact"/>
    <property type="match status" value="1"/>
</dbReference>
<keyword evidence="5 8" id="KW-0067">ATP-binding</keyword>
<dbReference type="InterPro" id="IPR004365">
    <property type="entry name" value="NA-bd_OB_tRNA"/>
</dbReference>
<keyword evidence="6 8" id="KW-0030">Aminoacyl-tRNA synthetase</keyword>
<keyword evidence="8 9" id="KW-0460">Magnesium</keyword>
<dbReference type="InterPro" id="IPR006195">
    <property type="entry name" value="aa-tRNA-synth_II"/>
</dbReference>
<evidence type="ECO:0000313" key="13">
    <source>
        <dbReference type="Proteomes" id="UP000318995"/>
    </source>
</evidence>
<dbReference type="InterPro" id="IPR004364">
    <property type="entry name" value="Aa-tRNA-synt_II"/>
</dbReference>
<feature type="binding site" evidence="8">
    <location>
        <position position="473"/>
    </location>
    <ligand>
        <name>Mg(2+)</name>
        <dbReference type="ChEBI" id="CHEBI:18420"/>
        <label>2</label>
    </ligand>
</feature>
<dbReference type="GO" id="GO:0005524">
    <property type="term" value="F:ATP binding"/>
    <property type="evidence" value="ECO:0007669"/>
    <property type="project" value="UniProtKB-UniRule"/>
</dbReference>
<evidence type="ECO:0000256" key="5">
    <source>
        <dbReference type="ARBA" id="ARBA00022840"/>
    </source>
</evidence>
<evidence type="ECO:0000256" key="1">
    <source>
        <dbReference type="ARBA" id="ARBA00008226"/>
    </source>
</evidence>
<dbReference type="PANTHER" id="PTHR42918">
    <property type="entry name" value="LYSYL-TRNA SYNTHETASE"/>
    <property type="match status" value="1"/>
</dbReference>
<dbReference type="Gene3D" id="2.40.50.140">
    <property type="entry name" value="Nucleic acid-binding proteins"/>
    <property type="match status" value="1"/>
</dbReference>
<dbReference type="GO" id="GO:0004824">
    <property type="term" value="F:lysine-tRNA ligase activity"/>
    <property type="evidence" value="ECO:0007669"/>
    <property type="project" value="UniProtKB-UniRule"/>
</dbReference>
<protein>
    <recommendedName>
        <fullName evidence="8">Lysine--tRNA ligase</fullName>
        <ecNumber evidence="8">6.1.1.6</ecNumber>
    </recommendedName>
    <alternativeName>
        <fullName evidence="8">Lysyl-tRNA synthetase</fullName>
        <shortName evidence="8">LysRS</shortName>
    </alternativeName>
</protein>
<dbReference type="NCBIfam" id="NF001756">
    <property type="entry name" value="PRK00484.1"/>
    <property type="match status" value="1"/>
</dbReference>
<dbReference type="InterPro" id="IPR012340">
    <property type="entry name" value="NA-bd_OB-fold"/>
</dbReference>
<gene>
    <name evidence="8 12" type="primary">lysS</name>
    <name evidence="12" type="ORF">Pla111_02430</name>
</gene>
<keyword evidence="3 8" id="KW-0479">Metal-binding</keyword>
<feature type="binding site" evidence="8">
    <location>
        <position position="466"/>
    </location>
    <ligand>
        <name>Mg(2+)</name>
        <dbReference type="ChEBI" id="CHEBI:18420"/>
        <label>1</label>
    </ligand>
</feature>
<dbReference type="CDD" id="cd04322">
    <property type="entry name" value="LysRS_N"/>
    <property type="match status" value="1"/>
</dbReference>
<dbReference type="PROSITE" id="PS50862">
    <property type="entry name" value="AA_TRNA_LIGASE_II"/>
    <property type="match status" value="1"/>
</dbReference>
<keyword evidence="8" id="KW-0648">Protein biosynthesis</keyword>
<dbReference type="Pfam" id="PF00152">
    <property type="entry name" value="tRNA-synt_2"/>
    <property type="match status" value="1"/>
</dbReference>
<dbReference type="GO" id="GO:0000049">
    <property type="term" value="F:tRNA binding"/>
    <property type="evidence" value="ECO:0007669"/>
    <property type="project" value="TreeGrafter"/>
</dbReference>
<keyword evidence="13" id="KW-1185">Reference proteome</keyword>
<dbReference type="InterPro" id="IPR045864">
    <property type="entry name" value="aa-tRNA-synth_II/BPL/LPL"/>
</dbReference>
<comment type="similarity">
    <text evidence="1 8">Belongs to the class-II aminoacyl-tRNA synthetase family.</text>
</comment>
<proteinExistence type="inferred from homology"/>
<dbReference type="Proteomes" id="UP000318995">
    <property type="component" value="Unassembled WGS sequence"/>
</dbReference>
<evidence type="ECO:0000256" key="3">
    <source>
        <dbReference type="ARBA" id="ARBA00022723"/>
    </source>
</evidence>
<evidence type="ECO:0000256" key="7">
    <source>
        <dbReference type="ARBA" id="ARBA00048573"/>
    </source>
</evidence>
<evidence type="ECO:0000259" key="11">
    <source>
        <dbReference type="PROSITE" id="PS50862"/>
    </source>
</evidence>
<dbReference type="PRINTS" id="PR00982">
    <property type="entry name" value="TRNASYNTHLYS"/>
</dbReference>
<dbReference type="GO" id="GO:0006430">
    <property type="term" value="P:lysyl-tRNA aminoacylation"/>
    <property type="evidence" value="ECO:0007669"/>
    <property type="project" value="UniProtKB-UniRule"/>
</dbReference>
<organism evidence="12 13">
    <name type="scientific">Botrimarina hoheduenensis</name>
    <dbReference type="NCBI Taxonomy" id="2528000"/>
    <lineage>
        <taxon>Bacteria</taxon>
        <taxon>Pseudomonadati</taxon>
        <taxon>Planctomycetota</taxon>
        <taxon>Planctomycetia</taxon>
        <taxon>Pirellulales</taxon>
        <taxon>Lacipirellulaceae</taxon>
        <taxon>Botrimarina</taxon>
    </lineage>
</organism>
<evidence type="ECO:0000256" key="6">
    <source>
        <dbReference type="ARBA" id="ARBA00023146"/>
    </source>
</evidence>
<comment type="cofactor">
    <cofactor evidence="8 9">
        <name>Mg(2+)</name>
        <dbReference type="ChEBI" id="CHEBI:18420"/>
    </cofactor>
    <text evidence="8 9">Binds 3 Mg(2+) ions per subunit.</text>
</comment>
<evidence type="ECO:0000256" key="9">
    <source>
        <dbReference type="RuleBase" id="RU000336"/>
    </source>
</evidence>
<dbReference type="HAMAP" id="MF_00252">
    <property type="entry name" value="Lys_tRNA_synth_class2"/>
    <property type="match status" value="1"/>
</dbReference>
<dbReference type="SUPFAM" id="SSF55681">
    <property type="entry name" value="Class II aaRS and biotin synthetases"/>
    <property type="match status" value="1"/>
</dbReference>
<dbReference type="GO" id="GO:0000287">
    <property type="term" value="F:magnesium ion binding"/>
    <property type="evidence" value="ECO:0007669"/>
    <property type="project" value="UniProtKB-UniRule"/>
</dbReference>
<dbReference type="InterPro" id="IPR018149">
    <property type="entry name" value="Lys-tRNA-synth_II_C"/>
</dbReference>
<comment type="catalytic activity">
    <reaction evidence="7 8 9">
        <text>tRNA(Lys) + L-lysine + ATP = L-lysyl-tRNA(Lys) + AMP + diphosphate</text>
        <dbReference type="Rhea" id="RHEA:20792"/>
        <dbReference type="Rhea" id="RHEA-COMP:9696"/>
        <dbReference type="Rhea" id="RHEA-COMP:9697"/>
        <dbReference type="ChEBI" id="CHEBI:30616"/>
        <dbReference type="ChEBI" id="CHEBI:32551"/>
        <dbReference type="ChEBI" id="CHEBI:33019"/>
        <dbReference type="ChEBI" id="CHEBI:78442"/>
        <dbReference type="ChEBI" id="CHEBI:78529"/>
        <dbReference type="ChEBI" id="CHEBI:456215"/>
        <dbReference type="EC" id="6.1.1.6"/>
    </reaction>
</comment>
<keyword evidence="4 8" id="KW-0547">Nucleotide-binding</keyword>
<dbReference type="EMBL" id="SJPH01000001">
    <property type="protein sequence ID" value="TWT48475.1"/>
    <property type="molecule type" value="Genomic_DNA"/>
</dbReference>
<evidence type="ECO:0000256" key="8">
    <source>
        <dbReference type="HAMAP-Rule" id="MF_00252"/>
    </source>
</evidence>
<feature type="binding site" evidence="8">
    <location>
        <position position="473"/>
    </location>
    <ligand>
        <name>Mg(2+)</name>
        <dbReference type="ChEBI" id="CHEBI:18420"/>
        <label>1</label>
    </ligand>
</feature>
<keyword evidence="2 8" id="KW-0436">Ligase</keyword>
<dbReference type="RefSeq" id="WP_146570576.1">
    <property type="nucleotide sequence ID" value="NZ_SJPH01000001.1"/>
</dbReference>
<comment type="subunit">
    <text evidence="8">Homodimer.</text>
</comment>
<evidence type="ECO:0000256" key="4">
    <source>
        <dbReference type="ARBA" id="ARBA00022741"/>
    </source>
</evidence>
<accession>A0A5C5WEJ9</accession>
<comment type="subcellular location">
    <subcellularLocation>
        <location evidence="8">Cytoplasm</location>
    </subcellularLocation>
</comment>
<dbReference type="OrthoDB" id="9802326at2"/>
<dbReference type="AlphaFoldDB" id="A0A5C5WEJ9"/>
<evidence type="ECO:0000256" key="10">
    <source>
        <dbReference type="SAM" id="MobiDB-lite"/>
    </source>
</evidence>
<keyword evidence="8" id="KW-0963">Cytoplasm</keyword>
<evidence type="ECO:0000313" key="12">
    <source>
        <dbReference type="EMBL" id="TWT48475.1"/>
    </source>
</evidence>
<dbReference type="Gene3D" id="3.30.930.10">
    <property type="entry name" value="Bira Bifunctional Protein, Domain 2"/>
    <property type="match status" value="1"/>
</dbReference>
<dbReference type="CDD" id="cd00775">
    <property type="entry name" value="LysRS_core"/>
    <property type="match status" value="1"/>
</dbReference>
<name>A0A5C5WEJ9_9BACT</name>
<feature type="compositionally biased region" description="Polar residues" evidence="10">
    <location>
        <begin position="1"/>
        <end position="12"/>
    </location>
</feature>
<feature type="domain" description="Aminoacyl-transfer RNA synthetases class-II family profile" evidence="11">
    <location>
        <begin position="229"/>
        <end position="553"/>
    </location>
</feature>
<evidence type="ECO:0000256" key="2">
    <source>
        <dbReference type="ARBA" id="ARBA00022598"/>
    </source>
</evidence>
<dbReference type="SUPFAM" id="SSF50249">
    <property type="entry name" value="Nucleic acid-binding proteins"/>
    <property type="match status" value="1"/>
</dbReference>
<feature type="region of interest" description="Disordered" evidence="10">
    <location>
        <begin position="1"/>
        <end position="21"/>
    </location>
</feature>
<comment type="caution">
    <text evidence="12">The sequence shown here is derived from an EMBL/GenBank/DDBJ whole genome shotgun (WGS) entry which is preliminary data.</text>
</comment>